<feature type="domain" description="Core-binding (CB)" evidence="8">
    <location>
        <begin position="75"/>
        <end position="164"/>
    </location>
</feature>
<dbReference type="RefSeq" id="WP_254166465.1">
    <property type="nucleotide sequence ID" value="NZ_JANAFB010000017.1"/>
</dbReference>
<evidence type="ECO:0000313" key="10">
    <source>
        <dbReference type="Proteomes" id="UP001139502"/>
    </source>
</evidence>
<evidence type="ECO:0000259" key="8">
    <source>
        <dbReference type="PROSITE" id="PS51900"/>
    </source>
</evidence>
<keyword evidence="2" id="KW-0229">DNA integration</keyword>
<dbReference type="PANTHER" id="PTHR30349:SF41">
    <property type="entry name" value="INTEGRASE_RECOMBINASE PROTEIN MJ0367-RELATED"/>
    <property type="match status" value="1"/>
</dbReference>
<protein>
    <submittedName>
        <fullName evidence="9">Site-specific integrase</fullName>
    </submittedName>
</protein>
<dbReference type="InterPro" id="IPR011010">
    <property type="entry name" value="DNA_brk_join_enz"/>
</dbReference>
<dbReference type="Pfam" id="PF00589">
    <property type="entry name" value="Phage_integrase"/>
    <property type="match status" value="1"/>
</dbReference>
<gene>
    <name evidence="9" type="ORF">NBM05_08280</name>
</gene>
<dbReference type="Gene3D" id="1.10.150.130">
    <property type="match status" value="1"/>
</dbReference>
<evidence type="ECO:0000256" key="3">
    <source>
        <dbReference type="ARBA" id="ARBA00023125"/>
    </source>
</evidence>
<evidence type="ECO:0000256" key="1">
    <source>
        <dbReference type="ARBA" id="ARBA00008857"/>
    </source>
</evidence>
<evidence type="ECO:0000256" key="6">
    <source>
        <dbReference type="SAM" id="MobiDB-lite"/>
    </source>
</evidence>
<dbReference type="PROSITE" id="PS51900">
    <property type="entry name" value="CB"/>
    <property type="match status" value="1"/>
</dbReference>
<dbReference type="InterPro" id="IPR002104">
    <property type="entry name" value="Integrase_catalytic"/>
</dbReference>
<comment type="similarity">
    <text evidence="1">Belongs to the 'phage' integrase family.</text>
</comment>
<dbReference type="InterPro" id="IPR010998">
    <property type="entry name" value="Integrase_recombinase_N"/>
</dbReference>
<accession>A0A9X2HE23</accession>
<dbReference type="GO" id="GO:0015074">
    <property type="term" value="P:DNA integration"/>
    <property type="evidence" value="ECO:0007669"/>
    <property type="project" value="UniProtKB-KW"/>
</dbReference>
<reference evidence="9" key="1">
    <citation type="submission" date="2022-06" db="EMBL/GenBank/DDBJ databases">
        <title>Rothia sp. isolated from sandalwood seedling.</title>
        <authorList>
            <person name="Tuikhar N."/>
            <person name="Kirdat K."/>
            <person name="Thorat V."/>
            <person name="Swetha P."/>
            <person name="Padma S."/>
            <person name="Sundararaj R."/>
            <person name="Yadav A."/>
        </authorList>
    </citation>
    <scope>NUCLEOTIDE SEQUENCE</scope>
    <source>
        <strain evidence="9">AR01</strain>
    </source>
</reference>
<feature type="region of interest" description="Disordered" evidence="6">
    <location>
        <begin position="1"/>
        <end position="23"/>
    </location>
</feature>
<evidence type="ECO:0000256" key="5">
    <source>
        <dbReference type="PROSITE-ProRule" id="PRU01248"/>
    </source>
</evidence>
<proteinExistence type="inferred from homology"/>
<dbReference type="PROSITE" id="PS51898">
    <property type="entry name" value="TYR_RECOMBINASE"/>
    <property type="match status" value="1"/>
</dbReference>
<feature type="compositionally biased region" description="Basic residues" evidence="6">
    <location>
        <begin position="1"/>
        <end position="10"/>
    </location>
</feature>
<feature type="region of interest" description="Disordered" evidence="6">
    <location>
        <begin position="424"/>
        <end position="514"/>
    </location>
</feature>
<dbReference type="EMBL" id="JANAFB010000017">
    <property type="protein sequence ID" value="MCP3425997.1"/>
    <property type="molecule type" value="Genomic_DNA"/>
</dbReference>
<feature type="domain" description="Tyr recombinase" evidence="7">
    <location>
        <begin position="185"/>
        <end position="418"/>
    </location>
</feature>
<evidence type="ECO:0000256" key="4">
    <source>
        <dbReference type="ARBA" id="ARBA00023172"/>
    </source>
</evidence>
<feature type="compositionally biased region" description="Low complexity" evidence="6">
    <location>
        <begin position="460"/>
        <end position="472"/>
    </location>
</feature>
<dbReference type="CDD" id="cd01189">
    <property type="entry name" value="INT_ICEBs1_C_like"/>
    <property type="match status" value="1"/>
</dbReference>
<dbReference type="AlphaFoldDB" id="A0A9X2HE23"/>
<dbReference type="GO" id="GO:0003677">
    <property type="term" value="F:DNA binding"/>
    <property type="evidence" value="ECO:0007669"/>
    <property type="project" value="UniProtKB-UniRule"/>
</dbReference>
<evidence type="ECO:0000259" key="7">
    <source>
        <dbReference type="PROSITE" id="PS51898"/>
    </source>
</evidence>
<dbReference type="Gene3D" id="1.10.443.10">
    <property type="entry name" value="Intergrase catalytic core"/>
    <property type="match status" value="1"/>
</dbReference>
<keyword evidence="4" id="KW-0233">DNA recombination</keyword>
<keyword evidence="10" id="KW-1185">Reference proteome</keyword>
<keyword evidence="3 5" id="KW-0238">DNA-binding</keyword>
<dbReference type="InterPro" id="IPR013762">
    <property type="entry name" value="Integrase-like_cat_sf"/>
</dbReference>
<evidence type="ECO:0000256" key="2">
    <source>
        <dbReference type="ARBA" id="ARBA00022908"/>
    </source>
</evidence>
<dbReference type="Proteomes" id="UP001139502">
    <property type="component" value="Unassembled WGS sequence"/>
</dbReference>
<dbReference type="GO" id="GO:0006310">
    <property type="term" value="P:DNA recombination"/>
    <property type="evidence" value="ECO:0007669"/>
    <property type="project" value="UniProtKB-KW"/>
</dbReference>
<evidence type="ECO:0000313" key="9">
    <source>
        <dbReference type="EMBL" id="MCP3425997.1"/>
    </source>
</evidence>
<dbReference type="PANTHER" id="PTHR30349">
    <property type="entry name" value="PHAGE INTEGRASE-RELATED"/>
    <property type="match status" value="1"/>
</dbReference>
<sequence>MPRPPARTRRSNGEGTKPRQRKDGRWQIDLRISQTTTGQSIRKSFIARTRADVVAKAQTYRNQLDRGVLADPAKTTLTAWLEHWLADIAKPRLRERTWLSYRGYLRKWVITQPAGTVPLEKLAPTDIDRIHTAMRAPRDGRPGCSETTVNLVHRILSKALSDAEKRGMIGANPAKKASVPRPATFEPVVLTPAQARELVGAAEHDDVWGPSWIVALALGLRQGERLGLCWDDVDLAAGTLRIRRELGPLPWQHGCGGTPARPACGRPRGNLCPARHGGGPHLFPTKSDAGNRSLALPAPILRALQRQQRNQRLWREQEGEAWVGFTDSAGAAWDLVFSQRNGRPIGHHQDRKAWHAFTAEHGIEGMRVHDARHTAATVLLSLGVAPRVVMGMMGWSQTAMLTRYQHVLDEMRVDAATRVAGALWGPAEGPGEGPASGAAEGADGSTALGAPEAATGTLYAGPAESPAIPAASETRRGRGDLPAVQEQASTQRSPAAVPSPTVVDMTAFRRRKRG</sequence>
<dbReference type="Pfam" id="PF14659">
    <property type="entry name" value="Phage_int_SAM_3"/>
    <property type="match status" value="1"/>
</dbReference>
<dbReference type="SUPFAM" id="SSF56349">
    <property type="entry name" value="DNA breaking-rejoining enzymes"/>
    <property type="match status" value="1"/>
</dbReference>
<name>A0A9X2HE23_9MICC</name>
<dbReference type="InterPro" id="IPR050090">
    <property type="entry name" value="Tyrosine_recombinase_XerCD"/>
</dbReference>
<dbReference type="InterPro" id="IPR044068">
    <property type="entry name" value="CB"/>
</dbReference>
<organism evidence="9 10">
    <name type="scientific">Rothia santali</name>
    <dbReference type="NCBI Taxonomy" id="2949643"/>
    <lineage>
        <taxon>Bacteria</taxon>
        <taxon>Bacillati</taxon>
        <taxon>Actinomycetota</taxon>
        <taxon>Actinomycetes</taxon>
        <taxon>Micrococcales</taxon>
        <taxon>Micrococcaceae</taxon>
        <taxon>Rothia</taxon>
    </lineage>
</organism>
<dbReference type="InterPro" id="IPR004107">
    <property type="entry name" value="Integrase_SAM-like_N"/>
</dbReference>
<comment type="caution">
    <text evidence="9">The sequence shown here is derived from an EMBL/GenBank/DDBJ whole genome shotgun (WGS) entry which is preliminary data.</text>
</comment>